<dbReference type="PANTHER" id="PTHR17601">
    <property type="entry name" value="RAFTLIN-RELATED"/>
    <property type="match status" value="1"/>
</dbReference>
<dbReference type="Proteomes" id="UP000472260">
    <property type="component" value="Unassembled WGS sequence"/>
</dbReference>
<keyword evidence="5" id="KW-0472">Membrane</keyword>
<evidence type="ECO:0000256" key="7">
    <source>
        <dbReference type="ARBA" id="ARBA00023288"/>
    </source>
</evidence>
<dbReference type="AlphaFoldDB" id="A0A671RJZ0"/>
<accession>A0A671RJZ0</accession>
<comment type="subcellular location">
    <subcellularLocation>
        <location evidence="1">Cell membrane</location>
        <topology evidence="1">Lipid-anchor</topology>
    </subcellularLocation>
</comment>
<proteinExistence type="inferred from homology"/>
<dbReference type="GO" id="GO:0005886">
    <property type="term" value="C:plasma membrane"/>
    <property type="evidence" value="ECO:0007669"/>
    <property type="project" value="UniProtKB-SubCell"/>
</dbReference>
<dbReference type="Ensembl" id="ENSSANT00000089216.1">
    <property type="protein sequence ID" value="ENSSANP00000083938.1"/>
    <property type="gene ID" value="ENSSANG00000041664.1"/>
</dbReference>
<keyword evidence="6" id="KW-0564">Palmitate</keyword>
<evidence type="ECO:0000256" key="6">
    <source>
        <dbReference type="ARBA" id="ARBA00023139"/>
    </source>
</evidence>
<keyword evidence="7" id="KW-0449">Lipoprotein</keyword>
<keyword evidence="4" id="KW-0519">Myristate</keyword>
<reference evidence="8" key="2">
    <citation type="submission" date="2025-09" db="UniProtKB">
        <authorList>
            <consortium name="Ensembl"/>
        </authorList>
    </citation>
    <scope>IDENTIFICATION</scope>
</reference>
<evidence type="ECO:0000313" key="8">
    <source>
        <dbReference type="Ensembl" id="ENSSANP00000083938.1"/>
    </source>
</evidence>
<evidence type="ECO:0000256" key="5">
    <source>
        <dbReference type="ARBA" id="ARBA00023136"/>
    </source>
</evidence>
<evidence type="ECO:0000256" key="1">
    <source>
        <dbReference type="ARBA" id="ARBA00004193"/>
    </source>
</evidence>
<dbReference type="PANTHER" id="PTHR17601:SF3">
    <property type="entry name" value="RAFTLIN"/>
    <property type="match status" value="1"/>
</dbReference>
<evidence type="ECO:0008006" key="10">
    <source>
        <dbReference type="Google" id="ProtNLM"/>
    </source>
</evidence>
<organism evidence="8 9">
    <name type="scientific">Sinocyclocheilus anshuiensis</name>
    <dbReference type="NCBI Taxonomy" id="1608454"/>
    <lineage>
        <taxon>Eukaryota</taxon>
        <taxon>Metazoa</taxon>
        <taxon>Chordata</taxon>
        <taxon>Craniata</taxon>
        <taxon>Vertebrata</taxon>
        <taxon>Euteleostomi</taxon>
        <taxon>Actinopterygii</taxon>
        <taxon>Neopterygii</taxon>
        <taxon>Teleostei</taxon>
        <taxon>Ostariophysi</taxon>
        <taxon>Cypriniformes</taxon>
        <taxon>Cyprinidae</taxon>
        <taxon>Cyprininae</taxon>
        <taxon>Sinocyclocheilus</taxon>
    </lineage>
</organism>
<evidence type="ECO:0000256" key="3">
    <source>
        <dbReference type="ARBA" id="ARBA00022475"/>
    </source>
</evidence>
<reference evidence="8" key="1">
    <citation type="submission" date="2025-08" db="UniProtKB">
        <authorList>
            <consortium name="Ensembl"/>
        </authorList>
    </citation>
    <scope>IDENTIFICATION</scope>
</reference>
<dbReference type="Pfam" id="PF15250">
    <property type="entry name" value="Raftlin"/>
    <property type="match status" value="1"/>
</dbReference>
<protein>
    <recommendedName>
        <fullName evidence="10">Raftlin, lipid raft linker 1a</fullName>
    </recommendedName>
</protein>
<evidence type="ECO:0000256" key="4">
    <source>
        <dbReference type="ARBA" id="ARBA00022707"/>
    </source>
</evidence>
<evidence type="ECO:0000256" key="2">
    <source>
        <dbReference type="ARBA" id="ARBA00006390"/>
    </source>
</evidence>
<dbReference type="InterPro" id="IPR028169">
    <property type="entry name" value="Raftlin"/>
</dbReference>
<keyword evidence="9" id="KW-1185">Reference proteome</keyword>
<comment type="similarity">
    <text evidence="2">Belongs to the raftlin family.</text>
</comment>
<evidence type="ECO:0000313" key="9">
    <source>
        <dbReference type="Proteomes" id="UP000472260"/>
    </source>
</evidence>
<keyword evidence="3" id="KW-1003">Cell membrane</keyword>
<name>A0A671RJZ0_9TELE</name>
<sequence>MGCGLRKFRQAEDNSPGKIYSTLKRPQVETKIGVAYTYHHLDFLVGKDGKLSVILLSLMRELPSQLQDLYQQGFILAAVHPFVHPCGPEPTSVQRQLYRAVLIKVSDRWGHNTPNGNMTAALNSTGGADIYYRAHISLFIFVSGLKSSDVIIVLYNVSLLHQKHHNFVFMSIFHPPTDPSTGFCATVPLRLHVLVLG</sequence>